<dbReference type="InterPro" id="IPR000160">
    <property type="entry name" value="GGDEF_dom"/>
</dbReference>
<organism evidence="7 8">
    <name type="scientific">Marinomonas communis</name>
    <dbReference type="NCBI Taxonomy" id="28254"/>
    <lineage>
        <taxon>Bacteria</taxon>
        <taxon>Pseudomonadati</taxon>
        <taxon>Pseudomonadota</taxon>
        <taxon>Gammaproteobacteria</taxon>
        <taxon>Oceanospirillales</taxon>
        <taxon>Oceanospirillaceae</taxon>
        <taxon>Marinomonas</taxon>
    </lineage>
</organism>
<proteinExistence type="predicted"/>
<dbReference type="Pfam" id="PF00990">
    <property type="entry name" value="GGDEF"/>
    <property type="match status" value="1"/>
</dbReference>
<dbReference type="SUPFAM" id="SSF55073">
    <property type="entry name" value="Nucleotide cyclase"/>
    <property type="match status" value="1"/>
</dbReference>
<keyword evidence="4" id="KW-0175">Coiled coil</keyword>
<dbReference type="GO" id="GO:0052621">
    <property type="term" value="F:diguanylate cyclase activity"/>
    <property type="evidence" value="ECO:0007669"/>
    <property type="project" value="UniProtKB-EC"/>
</dbReference>
<comment type="cofactor">
    <cofactor evidence="1">
        <name>Mg(2+)</name>
        <dbReference type="ChEBI" id="CHEBI:18420"/>
    </cofactor>
</comment>
<evidence type="ECO:0000313" key="7">
    <source>
        <dbReference type="EMBL" id="TDR14232.1"/>
    </source>
</evidence>
<evidence type="ECO:0000256" key="3">
    <source>
        <dbReference type="ARBA" id="ARBA00034247"/>
    </source>
</evidence>
<feature type="domain" description="GGDEF" evidence="6">
    <location>
        <begin position="462"/>
        <end position="590"/>
    </location>
</feature>
<name>A0A4R6X5H3_9GAMM</name>
<keyword evidence="8" id="KW-1185">Reference proteome</keyword>
<evidence type="ECO:0000313" key="8">
    <source>
        <dbReference type="Proteomes" id="UP000295729"/>
    </source>
</evidence>
<dbReference type="Gene3D" id="3.30.450.20">
    <property type="entry name" value="PAS domain"/>
    <property type="match status" value="2"/>
</dbReference>
<evidence type="ECO:0000256" key="5">
    <source>
        <dbReference type="SAM" id="Phobius"/>
    </source>
</evidence>
<dbReference type="PANTHER" id="PTHR45138">
    <property type="entry name" value="REGULATORY COMPONENTS OF SENSORY TRANSDUCTION SYSTEM"/>
    <property type="match status" value="1"/>
</dbReference>
<sequence>MKLVSLRGLIVIPFVLLAALAGTTIYLFSNVTLSNVSDNVGLHYIREVENRVNDRVTAFMAPLSILAELNRDAITHHPEWLDNLDLLAGRFYEQAIPYPYVTFISLATAADGRYVNSTRAPFGTTSHHVATNYTSRPGQLEAFEYDPIHYVGRRIESEPVYENYDPRTRPFYLDAVRKGDTAWSRITPYYGYQSLGVGLSVPIYDTDRQLLAVMATSVALVALDSYLQSIELVDGAFVFLAEPNGDLIAASSNDPLYTNVDGVVQRVSLVSHQNPILREAAQQLEPGIHRIEVAGERYLYNIRPIELPYGQTWLIGVMIPDAYYQNMLSDFSEGLLVMVAMIFISIALVGSLIARFIGVPIMRLNNAVNADSLRQIGALPNSLSHVREIHSLGQGLKGMASELSDILQNLEQKVAQRTSQLKDENEVLLEQSTTDELTGLYNRRGFNVLSEQALQRAEHDHESFALVLCDIDHFKHVNDSLGHSVGDKALHAVAKVLKGHFRSQDMIARYGGEEFMLVLVGISQQELMERLQNVRQTLSNKPILQEMPITLSFGMTYLASIQDMSLADLIHDVDSKLYQAKNTGRDKIIF</sequence>
<evidence type="ECO:0000256" key="1">
    <source>
        <dbReference type="ARBA" id="ARBA00001946"/>
    </source>
</evidence>
<dbReference type="PROSITE" id="PS50887">
    <property type="entry name" value="GGDEF"/>
    <property type="match status" value="1"/>
</dbReference>
<dbReference type="FunFam" id="3.30.70.270:FF:000001">
    <property type="entry name" value="Diguanylate cyclase domain protein"/>
    <property type="match status" value="1"/>
</dbReference>
<dbReference type="SMART" id="SM00267">
    <property type="entry name" value="GGDEF"/>
    <property type="match status" value="1"/>
</dbReference>
<comment type="caution">
    <text evidence="7">The sequence shown here is derived from an EMBL/GenBank/DDBJ whole genome shotgun (WGS) entry which is preliminary data.</text>
</comment>
<dbReference type="InterPro" id="IPR029787">
    <property type="entry name" value="Nucleotide_cyclase"/>
</dbReference>
<dbReference type="InterPro" id="IPR043128">
    <property type="entry name" value="Rev_trsase/Diguanyl_cyclase"/>
</dbReference>
<dbReference type="AlphaFoldDB" id="A0A4R6X5H3"/>
<dbReference type="Proteomes" id="UP000295729">
    <property type="component" value="Unassembled WGS sequence"/>
</dbReference>
<dbReference type="OrthoDB" id="8572793at2"/>
<evidence type="ECO:0000259" key="6">
    <source>
        <dbReference type="PROSITE" id="PS50887"/>
    </source>
</evidence>
<reference evidence="7 8" key="1">
    <citation type="submission" date="2019-03" db="EMBL/GenBank/DDBJ databases">
        <title>Genomic Encyclopedia of Type Strains, Phase IV (KMG-IV): sequencing the most valuable type-strain genomes for metagenomic binning, comparative biology and taxonomic classification.</title>
        <authorList>
            <person name="Goeker M."/>
        </authorList>
    </citation>
    <scope>NUCLEOTIDE SEQUENCE [LARGE SCALE GENOMIC DNA]</scope>
    <source>
        <strain evidence="7 8">DSM 5604</strain>
    </source>
</reference>
<evidence type="ECO:0000256" key="2">
    <source>
        <dbReference type="ARBA" id="ARBA00012528"/>
    </source>
</evidence>
<dbReference type="Gene3D" id="6.10.340.10">
    <property type="match status" value="1"/>
</dbReference>
<protein>
    <recommendedName>
        <fullName evidence="2">diguanylate cyclase</fullName>
        <ecNumber evidence="2">2.7.7.65</ecNumber>
    </recommendedName>
</protein>
<accession>A0A4R6X5H3</accession>
<dbReference type="CDD" id="cd01949">
    <property type="entry name" value="GGDEF"/>
    <property type="match status" value="1"/>
</dbReference>
<dbReference type="NCBIfam" id="TIGR00254">
    <property type="entry name" value="GGDEF"/>
    <property type="match status" value="1"/>
</dbReference>
<keyword evidence="5" id="KW-0472">Membrane</keyword>
<dbReference type="InterPro" id="IPR050469">
    <property type="entry name" value="Diguanylate_Cyclase"/>
</dbReference>
<comment type="catalytic activity">
    <reaction evidence="3">
        <text>2 GTP = 3',3'-c-di-GMP + 2 diphosphate</text>
        <dbReference type="Rhea" id="RHEA:24898"/>
        <dbReference type="ChEBI" id="CHEBI:33019"/>
        <dbReference type="ChEBI" id="CHEBI:37565"/>
        <dbReference type="ChEBI" id="CHEBI:58805"/>
        <dbReference type="EC" id="2.7.7.65"/>
    </reaction>
</comment>
<evidence type="ECO:0000256" key="4">
    <source>
        <dbReference type="SAM" id="Coils"/>
    </source>
</evidence>
<dbReference type="RefSeq" id="WP_133561713.1">
    <property type="nucleotide sequence ID" value="NZ_SNZA01000002.1"/>
</dbReference>
<dbReference type="Gene3D" id="3.30.70.270">
    <property type="match status" value="1"/>
</dbReference>
<keyword evidence="5" id="KW-0812">Transmembrane</keyword>
<keyword evidence="5" id="KW-1133">Transmembrane helix</keyword>
<feature type="coiled-coil region" evidence="4">
    <location>
        <begin position="400"/>
        <end position="427"/>
    </location>
</feature>
<feature type="transmembrane region" description="Helical" evidence="5">
    <location>
        <begin position="335"/>
        <end position="357"/>
    </location>
</feature>
<dbReference type="PANTHER" id="PTHR45138:SF9">
    <property type="entry name" value="DIGUANYLATE CYCLASE DGCM-RELATED"/>
    <property type="match status" value="1"/>
</dbReference>
<gene>
    <name evidence="7" type="ORF">C8D85_1765</name>
</gene>
<dbReference type="EC" id="2.7.7.65" evidence="2"/>
<dbReference type="EMBL" id="SNZA01000002">
    <property type="protein sequence ID" value="TDR14232.1"/>
    <property type="molecule type" value="Genomic_DNA"/>
</dbReference>